<evidence type="ECO:0000313" key="11">
    <source>
        <dbReference type="EMBL" id="MBS7455583.1"/>
    </source>
</evidence>
<dbReference type="InterPro" id="IPR050330">
    <property type="entry name" value="Bact_OuterMem_StrucFunc"/>
</dbReference>
<evidence type="ECO:0000256" key="7">
    <source>
        <dbReference type="PROSITE-ProRule" id="PRU00473"/>
    </source>
</evidence>
<evidence type="ECO:0000256" key="4">
    <source>
        <dbReference type="ARBA" id="ARBA00022692"/>
    </source>
</evidence>
<gene>
    <name evidence="10" type="primary">motB</name>
    <name evidence="11" type="ORF">KB893_000335</name>
    <name evidence="10" type="ORF">KB893_07625</name>
</gene>
<evidence type="ECO:0000256" key="2">
    <source>
        <dbReference type="ARBA" id="ARBA00008914"/>
    </source>
</evidence>
<evidence type="ECO:0000256" key="8">
    <source>
        <dbReference type="SAM" id="Phobius"/>
    </source>
</evidence>
<feature type="domain" description="OmpA-like" evidence="9">
    <location>
        <begin position="159"/>
        <end position="279"/>
    </location>
</feature>
<comment type="similarity">
    <text evidence="2">Belongs to the MotB family.</text>
</comment>
<dbReference type="EMBL" id="JAGQFT020000001">
    <property type="protein sequence ID" value="MBS7455583.1"/>
    <property type="molecule type" value="Genomic_DNA"/>
</dbReference>
<keyword evidence="3" id="KW-1003">Cell membrane</keyword>
<proteinExistence type="inferred from homology"/>
<keyword evidence="10" id="KW-0969">Cilium</keyword>
<dbReference type="InterPro" id="IPR036737">
    <property type="entry name" value="OmpA-like_sf"/>
</dbReference>
<evidence type="ECO:0000256" key="1">
    <source>
        <dbReference type="ARBA" id="ARBA00004162"/>
    </source>
</evidence>
<dbReference type="Pfam" id="PF00691">
    <property type="entry name" value="OmpA"/>
    <property type="match status" value="1"/>
</dbReference>
<dbReference type="RefSeq" id="WP_211926324.1">
    <property type="nucleotide sequence ID" value="NZ_JAGQFT020000001.1"/>
</dbReference>
<dbReference type="GO" id="GO:0005886">
    <property type="term" value="C:plasma membrane"/>
    <property type="evidence" value="ECO:0007669"/>
    <property type="project" value="UniProtKB-SubCell"/>
</dbReference>
<dbReference type="PROSITE" id="PS51123">
    <property type="entry name" value="OMPA_2"/>
    <property type="match status" value="1"/>
</dbReference>
<organism evidence="10">
    <name type="scientific">Coralloluteibacterium stylophorae</name>
    <dbReference type="NCBI Taxonomy" id="1776034"/>
    <lineage>
        <taxon>Bacteria</taxon>
        <taxon>Pseudomonadati</taxon>
        <taxon>Pseudomonadota</taxon>
        <taxon>Gammaproteobacteria</taxon>
        <taxon>Lysobacterales</taxon>
        <taxon>Lysobacteraceae</taxon>
        <taxon>Coralloluteibacterium</taxon>
    </lineage>
</organism>
<feature type="transmembrane region" description="Helical" evidence="8">
    <location>
        <begin position="26"/>
        <end position="45"/>
    </location>
</feature>
<dbReference type="PANTHER" id="PTHR30329">
    <property type="entry name" value="STATOR ELEMENT OF FLAGELLAR MOTOR COMPLEX"/>
    <property type="match status" value="1"/>
</dbReference>
<dbReference type="Pfam" id="PF13677">
    <property type="entry name" value="MotB_plug"/>
    <property type="match status" value="1"/>
</dbReference>
<name>A0A8J7VUU3_9GAMM</name>
<protein>
    <submittedName>
        <fullName evidence="10">Flagellar motor protein MotB</fullName>
    </submittedName>
</protein>
<dbReference type="Proteomes" id="UP000675747">
    <property type="component" value="Unassembled WGS sequence"/>
</dbReference>
<evidence type="ECO:0000256" key="3">
    <source>
        <dbReference type="ARBA" id="ARBA00022475"/>
    </source>
</evidence>
<dbReference type="SUPFAM" id="SSF103088">
    <property type="entry name" value="OmpA-like"/>
    <property type="match status" value="1"/>
</dbReference>
<sequence>MEAEPTIVIRRVKKVAGGHHGGAWKVAYADFVTAMMAFFMVMWLLGAATKEQKAAISEYFRNPSPIQGQSLVPAAGSIGDGGAANDVIRTSGAMDLPSGMGPDIGAKAIDGADAKRLAQAAEKARMEDLKQEIEAAIAASQAMAPFKDQLLLDITPEGLRIQIIDKLNRPMFDSGSANLKPYASAILNDLVESLDAVPNRVSLSGHTDATPYQGSQDGYTNWELSADRANAARRALRGGGMPDEKMARVVGLGSSVLFDKVDPRSPTNRRISIIVMNSLAEEAAADGAFGIAADAPPAVGEEAGVVPGLAPADDAPTPAPVAADAVPGPVAGAAVIGAAAAPGTH</sequence>
<evidence type="ECO:0000313" key="10">
    <source>
        <dbReference type="EMBL" id="MBR0562381.1"/>
    </source>
</evidence>
<accession>A0A8J7VUU3</accession>
<evidence type="ECO:0000313" key="12">
    <source>
        <dbReference type="Proteomes" id="UP000675747"/>
    </source>
</evidence>
<dbReference type="NCBIfam" id="NF006548">
    <property type="entry name" value="PRK09041.1"/>
    <property type="match status" value="1"/>
</dbReference>
<keyword evidence="6 7" id="KW-0472">Membrane</keyword>
<evidence type="ECO:0000259" key="9">
    <source>
        <dbReference type="PROSITE" id="PS51123"/>
    </source>
</evidence>
<comment type="caution">
    <text evidence="10">The sequence shown here is derived from an EMBL/GenBank/DDBJ whole genome shotgun (WGS) entry which is preliminary data.</text>
</comment>
<evidence type="ECO:0000256" key="5">
    <source>
        <dbReference type="ARBA" id="ARBA00022989"/>
    </source>
</evidence>
<dbReference type="AlphaFoldDB" id="A0A8J7VUU3"/>
<keyword evidence="10" id="KW-0282">Flagellum</keyword>
<dbReference type="InterPro" id="IPR006665">
    <property type="entry name" value="OmpA-like"/>
</dbReference>
<reference evidence="10" key="2">
    <citation type="submission" date="2021-04" db="EMBL/GenBank/DDBJ databases">
        <authorList>
            <person name="Karlyshev A.V."/>
        </authorList>
    </citation>
    <scope>NUCLEOTIDE SEQUENCE</scope>
    <source>
        <strain evidence="10">LMG 29479</strain>
    </source>
</reference>
<comment type="subcellular location">
    <subcellularLocation>
        <location evidence="1">Cell membrane</location>
        <topology evidence="1">Single-pass membrane protein</topology>
    </subcellularLocation>
</comment>
<keyword evidence="10" id="KW-0966">Cell projection</keyword>
<keyword evidence="5 8" id="KW-1133">Transmembrane helix</keyword>
<keyword evidence="12" id="KW-1185">Reference proteome</keyword>
<evidence type="ECO:0000256" key="6">
    <source>
        <dbReference type="ARBA" id="ARBA00023136"/>
    </source>
</evidence>
<dbReference type="PANTHER" id="PTHR30329:SF21">
    <property type="entry name" value="LIPOPROTEIN YIAD-RELATED"/>
    <property type="match status" value="1"/>
</dbReference>
<dbReference type="Gene3D" id="3.30.1330.60">
    <property type="entry name" value="OmpA-like domain"/>
    <property type="match status" value="1"/>
</dbReference>
<keyword evidence="4 8" id="KW-0812">Transmembrane</keyword>
<reference evidence="11 12" key="1">
    <citation type="journal article" date="2021" name="Microbiol. Resour. Announc.">
        <title>Draft Genome Sequence of Coralloluteibacterium stylophorae LMG 29479T.</title>
        <authorList>
            <person name="Karlyshev A.V."/>
            <person name="Kudryashova E.B."/>
            <person name="Ariskina E.V."/>
            <person name="Conroy A.P."/>
            <person name="Abidueva E.Y."/>
        </authorList>
    </citation>
    <scope>NUCLEOTIDE SEQUENCE [LARGE SCALE GENOMIC DNA]</scope>
    <source>
        <strain evidence="11 12">LMG 29479</strain>
    </source>
</reference>
<dbReference type="InterPro" id="IPR025713">
    <property type="entry name" value="MotB-like_N_dom"/>
</dbReference>
<dbReference type="EMBL" id="JAGQFT010000048">
    <property type="protein sequence ID" value="MBR0562381.1"/>
    <property type="molecule type" value="Genomic_DNA"/>
</dbReference>